<evidence type="ECO:0000313" key="3">
    <source>
        <dbReference type="EMBL" id="SDF24016.1"/>
    </source>
</evidence>
<organism evidence="3 4">
    <name type="scientific">Sphingomonas carotinifaciens</name>
    <dbReference type="NCBI Taxonomy" id="1166323"/>
    <lineage>
        <taxon>Bacteria</taxon>
        <taxon>Pseudomonadati</taxon>
        <taxon>Pseudomonadota</taxon>
        <taxon>Alphaproteobacteria</taxon>
        <taxon>Sphingomonadales</taxon>
        <taxon>Sphingomonadaceae</taxon>
        <taxon>Sphingomonas</taxon>
    </lineage>
</organism>
<reference evidence="3 4" key="1">
    <citation type="submission" date="2016-10" db="EMBL/GenBank/DDBJ databases">
        <authorList>
            <person name="Varghese N."/>
            <person name="Submissions S."/>
        </authorList>
    </citation>
    <scope>NUCLEOTIDE SEQUENCE [LARGE SCALE GENOMIC DNA]</scope>
    <source>
        <strain evidence="3 4">S7-754</strain>
    </source>
</reference>
<gene>
    <name evidence="2" type="ORF">GQR91_09525</name>
    <name evidence="3" type="ORF">SAMN05216557_102629</name>
</gene>
<keyword evidence="1" id="KW-0732">Signal</keyword>
<dbReference type="EMBL" id="FNBI01000002">
    <property type="protein sequence ID" value="SDF24016.1"/>
    <property type="molecule type" value="Genomic_DNA"/>
</dbReference>
<protein>
    <submittedName>
        <fullName evidence="3">Uncharacterized conserved protein</fullName>
    </submittedName>
</protein>
<dbReference type="AlphaFoldDB" id="A0A1G7JGG5"/>
<name>A0A1G7JGG5_9SPHN</name>
<dbReference type="InterPro" id="IPR025737">
    <property type="entry name" value="FApF"/>
</dbReference>
<feature type="chain" id="PRO_5036019145" evidence="1">
    <location>
        <begin position="22"/>
        <end position="297"/>
    </location>
</feature>
<evidence type="ECO:0000313" key="2">
    <source>
        <dbReference type="EMBL" id="MWC43889.1"/>
    </source>
</evidence>
<dbReference type="Proteomes" id="UP000323502">
    <property type="component" value="Unassembled WGS sequence"/>
</dbReference>
<dbReference type="RefSeq" id="WP_149681927.1">
    <property type="nucleotide sequence ID" value="NZ_FNBI01000002.1"/>
</dbReference>
<evidence type="ECO:0000313" key="5">
    <source>
        <dbReference type="Proteomes" id="UP000436801"/>
    </source>
</evidence>
<sequence length="297" mass="32394">MKMLAWGLAGIAASLATPSVASEGGKSAYPNGAEALTIAALPPPGTYLLDYQYYYTADRLNDRDGNNVGPPDLSVDAVANIPRFVHVTNTKILGAALAMQVFVPVVNVNVRAGGSRQNKFGIGDLIVNPFVLGWNRKNTFFVLTMDTFVPTGRYKRTDLANIGNNYWTFEPVFAVSHFNPAGSGPEVSAKFMYDFNTKNTATQYRSGQAAHVDFAASYNFNPITIGVTGYYFKQTTDDKLNGVKVGTDGYRGEVFALGPLVRYQAGKVPIVAQWQHELSASNRTQGNSFWLKAAFRF</sequence>
<evidence type="ECO:0000256" key="1">
    <source>
        <dbReference type="SAM" id="SignalP"/>
    </source>
</evidence>
<proteinExistence type="predicted"/>
<dbReference type="OrthoDB" id="7372889at2"/>
<evidence type="ECO:0000313" key="4">
    <source>
        <dbReference type="Proteomes" id="UP000323502"/>
    </source>
</evidence>
<dbReference type="EMBL" id="WSUT01000005">
    <property type="protein sequence ID" value="MWC43889.1"/>
    <property type="molecule type" value="Genomic_DNA"/>
</dbReference>
<reference evidence="2 5" key="2">
    <citation type="submission" date="2019-12" db="EMBL/GenBank/DDBJ databases">
        <authorList>
            <person name="Zheng J."/>
        </authorList>
    </citation>
    <scope>NUCLEOTIDE SEQUENCE [LARGE SCALE GENOMIC DNA]</scope>
    <source>
        <strain evidence="2 5">DSM 27347</strain>
    </source>
</reference>
<accession>A0A1G7JGG5</accession>
<feature type="signal peptide" evidence="1">
    <location>
        <begin position="1"/>
        <end position="21"/>
    </location>
</feature>
<keyword evidence="4" id="KW-1185">Reference proteome</keyword>
<dbReference type="Proteomes" id="UP000436801">
    <property type="component" value="Unassembled WGS sequence"/>
</dbReference>
<dbReference type="Pfam" id="PF13557">
    <property type="entry name" value="Phenol_MetA_deg"/>
    <property type="match status" value="1"/>
</dbReference>